<reference evidence="4" key="2">
    <citation type="submission" date="2008-08" db="EMBL/GenBank/DDBJ databases">
        <authorList>
            <consortium name="Diatom Consortium"/>
            <person name="Grigoriev I."/>
            <person name="Grimwood J."/>
            <person name="Kuo A."/>
            <person name="Otillar R.P."/>
            <person name="Salamov A."/>
            <person name="Detter J.C."/>
            <person name="Lindquist E."/>
            <person name="Shapiro H."/>
            <person name="Lucas S."/>
            <person name="Glavina del Rio T."/>
            <person name="Pitluck S."/>
            <person name="Rokhsar D."/>
            <person name="Bowler C."/>
        </authorList>
    </citation>
    <scope>GENOME REANNOTATION</scope>
    <source>
        <strain evidence="4">CCAP 1055/1</strain>
    </source>
</reference>
<dbReference type="STRING" id="556484.B7G074"/>
<dbReference type="AlphaFoldDB" id="B7G074"/>
<feature type="domain" description="BRCT" evidence="2">
    <location>
        <begin position="147"/>
        <end position="230"/>
    </location>
</feature>
<protein>
    <recommendedName>
        <fullName evidence="2">BRCT domain-containing protein</fullName>
    </recommendedName>
</protein>
<dbReference type="OrthoDB" id="251770at2759"/>
<gene>
    <name evidence="3" type="ORF">PHATRDRAFT_46142</name>
</gene>
<dbReference type="PANTHER" id="PTHR47667:SF1">
    <property type="entry name" value="REGULATOR OF TY1 TRANSPOSITION PROTEIN 107"/>
    <property type="match status" value="1"/>
</dbReference>
<dbReference type="RefSeq" id="XP_002180627.1">
    <property type="nucleotide sequence ID" value="XM_002180591.1"/>
</dbReference>
<accession>B7G074</accession>
<evidence type="ECO:0000256" key="1">
    <source>
        <dbReference type="SAM" id="MobiDB-lite"/>
    </source>
</evidence>
<dbReference type="InterPro" id="IPR036420">
    <property type="entry name" value="BRCT_dom_sf"/>
</dbReference>
<dbReference type="InterPro" id="IPR059215">
    <property type="entry name" value="BRCT2_TopBP1-like"/>
</dbReference>
<proteinExistence type="predicted"/>
<dbReference type="InParanoid" id="B7G074"/>
<dbReference type="eggNOG" id="KOG1929">
    <property type="taxonomic scope" value="Eukaryota"/>
</dbReference>
<organism evidence="3 4">
    <name type="scientific">Phaeodactylum tricornutum (strain CCAP 1055/1)</name>
    <dbReference type="NCBI Taxonomy" id="556484"/>
    <lineage>
        <taxon>Eukaryota</taxon>
        <taxon>Sar</taxon>
        <taxon>Stramenopiles</taxon>
        <taxon>Ochrophyta</taxon>
        <taxon>Bacillariophyta</taxon>
        <taxon>Bacillariophyceae</taxon>
        <taxon>Bacillariophycidae</taxon>
        <taxon>Naviculales</taxon>
        <taxon>Phaeodactylaceae</taxon>
        <taxon>Phaeodactylum</taxon>
    </lineage>
</organism>
<name>B7G074_PHATC</name>
<dbReference type="Proteomes" id="UP000000759">
    <property type="component" value="Chromosome 9"/>
</dbReference>
<evidence type="ECO:0000313" key="3">
    <source>
        <dbReference type="EMBL" id="EEC48035.1"/>
    </source>
</evidence>
<feature type="domain" description="BRCT" evidence="2">
    <location>
        <begin position="413"/>
        <end position="481"/>
    </location>
</feature>
<dbReference type="SUPFAM" id="SSF52113">
    <property type="entry name" value="BRCT domain"/>
    <property type="match status" value="3"/>
</dbReference>
<dbReference type="CDD" id="cd17731">
    <property type="entry name" value="BRCT_TopBP1_rpt2_like"/>
    <property type="match status" value="1"/>
</dbReference>
<dbReference type="EMBL" id="CM000612">
    <property type="protein sequence ID" value="EEC48035.1"/>
    <property type="molecule type" value="Genomic_DNA"/>
</dbReference>
<dbReference type="Gene3D" id="3.40.50.10190">
    <property type="entry name" value="BRCT domain"/>
    <property type="match status" value="3"/>
</dbReference>
<dbReference type="KEGG" id="pti:PHATRDRAFT_46142"/>
<dbReference type="HOGENOM" id="CLU_431166_0_0_1"/>
<feature type="domain" description="BRCT" evidence="2">
    <location>
        <begin position="23"/>
        <end position="113"/>
    </location>
</feature>
<dbReference type="InterPro" id="IPR001357">
    <property type="entry name" value="BRCT_dom"/>
</dbReference>
<dbReference type="InterPro" id="IPR053036">
    <property type="entry name" value="CellCycle_DNARepair_Reg"/>
</dbReference>
<evidence type="ECO:0000259" key="2">
    <source>
        <dbReference type="PROSITE" id="PS50172"/>
    </source>
</evidence>
<dbReference type="OMA" id="NLTRRCT"/>
<dbReference type="Pfam" id="PF12738">
    <property type="entry name" value="PTCB-BRCT"/>
    <property type="match status" value="2"/>
</dbReference>
<dbReference type="PROSITE" id="PS50172">
    <property type="entry name" value="BRCT"/>
    <property type="match status" value="3"/>
</dbReference>
<feature type="region of interest" description="Disordered" evidence="1">
    <location>
        <begin position="1"/>
        <end position="25"/>
    </location>
</feature>
<dbReference type="GeneID" id="7201360"/>
<evidence type="ECO:0000313" key="4">
    <source>
        <dbReference type="Proteomes" id="UP000000759"/>
    </source>
</evidence>
<dbReference type="PaxDb" id="2850-Phatr46142"/>
<reference evidence="3 4" key="1">
    <citation type="journal article" date="2008" name="Nature">
        <title>The Phaeodactylum genome reveals the evolutionary history of diatom genomes.</title>
        <authorList>
            <person name="Bowler C."/>
            <person name="Allen A.E."/>
            <person name="Badger J.H."/>
            <person name="Grimwood J."/>
            <person name="Jabbari K."/>
            <person name="Kuo A."/>
            <person name="Maheswari U."/>
            <person name="Martens C."/>
            <person name="Maumus F."/>
            <person name="Otillar R.P."/>
            <person name="Rayko E."/>
            <person name="Salamov A."/>
            <person name="Vandepoele K."/>
            <person name="Beszteri B."/>
            <person name="Gruber A."/>
            <person name="Heijde M."/>
            <person name="Katinka M."/>
            <person name="Mock T."/>
            <person name="Valentin K."/>
            <person name="Verret F."/>
            <person name="Berges J.A."/>
            <person name="Brownlee C."/>
            <person name="Cadoret J.P."/>
            <person name="Chiovitti A."/>
            <person name="Choi C.J."/>
            <person name="Coesel S."/>
            <person name="De Martino A."/>
            <person name="Detter J.C."/>
            <person name="Durkin C."/>
            <person name="Falciatore A."/>
            <person name="Fournet J."/>
            <person name="Haruta M."/>
            <person name="Huysman M.J."/>
            <person name="Jenkins B.D."/>
            <person name="Jiroutova K."/>
            <person name="Jorgensen R.E."/>
            <person name="Joubert Y."/>
            <person name="Kaplan A."/>
            <person name="Kroger N."/>
            <person name="Kroth P.G."/>
            <person name="La Roche J."/>
            <person name="Lindquist E."/>
            <person name="Lommer M."/>
            <person name="Martin-Jezequel V."/>
            <person name="Lopez P.J."/>
            <person name="Lucas S."/>
            <person name="Mangogna M."/>
            <person name="McGinnis K."/>
            <person name="Medlin L.K."/>
            <person name="Montsant A."/>
            <person name="Oudot-Le Secq M.P."/>
            <person name="Napoli C."/>
            <person name="Obornik M."/>
            <person name="Parker M.S."/>
            <person name="Petit J.L."/>
            <person name="Porcel B.M."/>
            <person name="Poulsen N."/>
            <person name="Robison M."/>
            <person name="Rychlewski L."/>
            <person name="Rynearson T.A."/>
            <person name="Schmutz J."/>
            <person name="Shapiro H."/>
            <person name="Siaut M."/>
            <person name="Stanley M."/>
            <person name="Sussman M.R."/>
            <person name="Taylor A.R."/>
            <person name="Vardi A."/>
            <person name="von Dassow P."/>
            <person name="Vyverman W."/>
            <person name="Willis A."/>
            <person name="Wyrwicz L.S."/>
            <person name="Rokhsar D.S."/>
            <person name="Weissenbach J."/>
            <person name="Armbrust E.V."/>
            <person name="Green B.R."/>
            <person name="Van de Peer Y."/>
            <person name="Grigoriev I.V."/>
        </authorList>
    </citation>
    <scope>NUCLEOTIDE SEQUENCE [LARGE SCALE GENOMIC DNA]</scope>
    <source>
        <strain evidence="3 4">CCAP 1055/1</strain>
    </source>
</reference>
<sequence>MFAVSGQSRKRLRSNVAPVKSDRSSGPLKGAVICLTGIDPEEKDQYHEMIVDLGGIYTRDLDVSKNTHLIAVDPVGAKYETAKTTSSIRIVQPAWLESCFGNRALIDELKYSLDLPVNMTTKEVVVSTSDSLPEALDRLLLGSLNNFPSDIFIGSLFYLLDFQEHSELLLKVGRIIRRGMGTVCWEFNDSISHVIVNDSCDDSFRDAARTLTAQNRGSPVFVSPWWILASWRNGSQLAKPSEFEPRYESKQKSSTPVTSKEALSEIIDRKTASIFRGCAFALLRVSPPPWAVDFDSDKLELSIQQHGGQMLSLKLVEAIKTDRAKGSQQRRCYVICWGGFDETHLSIHPLLAQVKRNDLCELVLASPIWFLTSIAEQKIVRVQRDTILFAPQFWPMCRLIKAPAKTIEHDQVLRISVTGFSGSQRTGLVQLINLSGATYDDSMRTHTTHLICREPSGPKYGKAIEWKIHVVTVEWLYHVMQYGYNGASKSANGCEERFRSAPVVDTSCTKDA</sequence>
<dbReference type="PANTHER" id="PTHR47667">
    <property type="entry name" value="REGULATOR OF TY1 TRANSPOSITION PROTEIN 107"/>
    <property type="match status" value="1"/>
</dbReference>
<keyword evidence="4" id="KW-1185">Reference proteome</keyword>
<dbReference type="SMART" id="SM00292">
    <property type="entry name" value="BRCT"/>
    <property type="match status" value="3"/>
</dbReference>